<sequence>MTNWYRVRSFGQEAFVWQKKQRDLLVISTEAREALITQLKQDYFKPIYDDFMAHGWAE</sequence>
<dbReference type="Proteomes" id="UP000050920">
    <property type="component" value="Unassembled WGS sequence"/>
</dbReference>
<dbReference type="EMBL" id="AYGX02000170">
    <property type="protein sequence ID" value="KRO23082.1"/>
    <property type="molecule type" value="Genomic_DNA"/>
</dbReference>
<keyword evidence="2" id="KW-1185">Reference proteome</keyword>
<dbReference type="RefSeq" id="WP_156093507.1">
    <property type="nucleotide sequence ID" value="NZ_AYGX02000170.1"/>
</dbReference>
<dbReference type="AlphaFoldDB" id="A0A0R2NJI9"/>
<evidence type="ECO:0000313" key="1">
    <source>
        <dbReference type="EMBL" id="KRO23082.1"/>
    </source>
</evidence>
<accession>A0A0R2NJI9</accession>
<comment type="caution">
    <text evidence="1">The sequence shown here is derived from an EMBL/GenBank/DDBJ whole genome shotgun (WGS) entry which is preliminary data.</text>
</comment>
<protein>
    <submittedName>
        <fullName evidence="1">Uncharacterized protein</fullName>
    </submittedName>
</protein>
<organism evidence="1 2">
    <name type="scientific">Lactiplantibacillus fabifermentans DSM 21115</name>
    <dbReference type="NCBI Taxonomy" id="1413187"/>
    <lineage>
        <taxon>Bacteria</taxon>
        <taxon>Bacillati</taxon>
        <taxon>Bacillota</taxon>
        <taxon>Bacilli</taxon>
        <taxon>Lactobacillales</taxon>
        <taxon>Lactobacillaceae</taxon>
        <taxon>Lactiplantibacillus</taxon>
    </lineage>
</organism>
<gene>
    <name evidence="1" type="ORF">DY78_GL001851</name>
</gene>
<reference evidence="1 2" key="1">
    <citation type="journal article" date="2015" name="Genome Announc.">
        <title>Expanding the biotechnology potential of lactobacilli through comparative genomics of 213 strains and associated genera.</title>
        <authorList>
            <person name="Sun Z."/>
            <person name="Harris H.M."/>
            <person name="McCann A."/>
            <person name="Guo C."/>
            <person name="Argimon S."/>
            <person name="Zhang W."/>
            <person name="Yang X."/>
            <person name="Jeffery I.B."/>
            <person name="Cooney J.C."/>
            <person name="Kagawa T.F."/>
            <person name="Liu W."/>
            <person name="Song Y."/>
            <person name="Salvetti E."/>
            <person name="Wrobel A."/>
            <person name="Rasinkangas P."/>
            <person name="Parkhill J."/>
            <person name="Rea M.C."/>
            <person name="O'Sullivan O."/>
            <person name="Ritari J."/>
            <person name="Douillard F.P."/>
            <person name="Paul Ross R."/>
            <person name="Yang R."/>
            <person name="Briner A.E."/>
            <person name="Felis G.E."/>
            <person name="de Vos W.M."/>
            <person name="Barrangou R."/>
            <person name="Klaenhammer T.R."/>
            <person name="Caufield P.W."/>
            <person name="Cui Y."/>
            <person name="Zhang H."/>
            <person name="O'Toole P.W."/>
        </authorList>
    </citation>
    <scope>NUCLEOTIDE SEQUENCE [LARGE SCALE GENOMIC DNA]</scope>
    <source>
        <strain evidence="1 2">DSM 21115</strain>
    </source>
</reference>
<proteinExistence type="predicted"/>
<name>A0A0R2NJI9_9LACO</name>
<evidence type="ECO:0000313" key="2">
    <source>
        <dbReference type="Proteomes" id="UP000050920"/>
    </source>
</evidence>